<reference evidence="1 2" key="1">
    <citation type="submission" date="2018-11" db="EMBL/GenBank/DDBJ databases">
        <authorList>
            <person name="Wuyts S."/>
        </authorList>
    </citation>
    <scope>NUCLEOTIDE SEQUENCE [LARGE SCALE GENOMIC DNA]</scope>
    <source>
        <strain evidence="1">Lactobacillus mudanjiangensis AMBF249</strain>
    </source>
</reference>
<evidence type="ECO:0000313" key="1">
    <source>
        <dbReference type="EMBL" id="VDG27836.1"/>
    </source>
</evidence>
<dbReference type="EMBL" id="UYIG01000057">
    <property type="protein sequence ID" value="VDG27836.1"/>
    <property type="molecule type" value="Genomic_DNA"/>
</dbReference>
<protein>
    <submittedName>
        <fullName evidence="1">Uncharacterized protein</fullName>
    </submittedName>
</protein>
<sequence length="66" mass="7866">MTFDEAKQAVDKLGLKHVWLIRHGMSVRLMTDRPRTDWLIFANPRANSWQEYAMNAAFHKKVRDHE</sequence>
<accession>A0A660E6C8</accession>
<dbReference type="AlphaFoldDB" id="A0A660E6C8"/>
<keyword evidence="2" id="KW-1185">Reference proteome</keyword>
<proteinExistence type="predicted"/>
<evidence type="ECO:0000313" key="2">
    <source>
        <dbReference type="Proteomes" id="UP000289996"/>
    </source>
</evidence>
<dbReference type="RefSeq" id="WP_130851547.1">
    <property type="nucleotide sequence ID" value="NZ_UYIG01000057.1"/>
</dbReference>
<dbReference type="Proteomes" id="UP000289996">
    <property type="component" value="Unassembled WGS sequence"/>
</dbReference>
<gene>
    <name evidence="1" type="ORF">MUDAN_MDHGFNIF_02660</name>
</gene>
<organism evidence="1 2">
    <name type="scientific">Lactiplantibacillus mudanjiangensis</name>
    <dbReference type="NCBI Taxonomy" id="1296538"/>
    <lineage>
        <taxon>Bacteria</taxon>
        <taxon>Bacillati</taxon>
        <taxon>Bacillota</taxon>
        <taxon>Bacilli</taxon>
        <taxon>Lactobacillales</taxon>
        <taxon>Lactobacillaceae</taxon>
        <taxon>Lactiplantibacillus</taxon>
    </lineage>
</organism>
<name>A0A660E6C8_9LACO</name>